<feature type="domain" description="HipA N-terminal subdomain 1" evidence="1">
    <location>
        <begin position="29"/>
        <end position="119"/>
    </location>
</feature>
<evidence type="ECO:0000313" key="2">
    <source>
        <dbReference type="EMBL" id="MBL0740423.1"/>
    </source>
</evidence>
<dbReference type="EMBL" id="JAERRB010000001">
    <property type="protein sequence ID" value="MBL0740423.1"/>
    <property type="molecule type" value="Genomic_DNA"/>
</dbReference>
<sequence>MIKKISNLFNKEEMDFNLPSNDKTVFTLMVDKIQIGKLRCYNGLWEFTYSEEFKNNQHEYKRIAGFPDLDKTYQKETLWPFFLTRIPGLKQPAIKEIIEKENIDSRNEVALLKRFGKHSIANPYELIPG</sequence>
<dbReference type="Pfam" id="PF13657">
    <property type="entry name" value="Couple_hipA"/>
    <property type="match status" value="1"/>
</dbReference>
<proteinExistence type="predicted"/>
<protein>
    <recommendedName>
        <fullName evidence="1">HipA N-terminal subdomain 1 domain-containing protein</fullName>
    </recommendedName>
</protein>
<dbReference type="Proteomes" id="UP000613030">
    <property type="component" value="Unassembled WGS sequence"/>
</dbReference>
<dbReference type="InterPro" id="IPR017508">
    <property type="entry name" value="HipA_N1"/>
</dbReference>
<name>A0ABS1KM68_9BACT</name>
<gene>
    <name evidence="2" type="ORF">JI741_04300</name>
</gene>
<organism evidence="2 3">
    <name type="scientific">Chryseolinea lacunae</name>
    <dbReference type="NCBI Taxonomy" id="2801331"/>
    <lineage>
        <taxon>Bacteria</taxon>
        <taxon>Pseudomonadati</taxon>
        <taxon>Bacteroidota</taxon>
        <taxon>Cytophagia</taxon>
        <taxon>Cytophagales</taxon>
        <taxon>Fulvivirgaceae</taxon>
        <taxon>Chryseolinea</taxon>
    </lineage>
</organism>
<reference evidence="2 3" key="1">
    <citation type="submission" date="2021-01" db="EMBL/GenBank/DDBJ databases">
        <title>Chryseolinea sp. Jin1 Genome sequencing and assembly.</title>
        <authorList>
            <person name="Kim I."/>
        </authorList>
    </citation>
    <scope>NUCLEOTIDE SEQUENCE [LARGE SCALE GENOMIC DNA]</scope>
    <source>
        <strain evidence="2 3">Jin1</strain>
    </source>
</reference>
<comment type="caution">
    <text evidence="2">The sequence shown here is derived from an EMBL/GenBank/DDBJ whole genome shotgun (WGS) entry which is preliminary data.</text>
</comment>
<dbReference type="RefSeq" id="WP_202007708.1">
    <property type="nucleotide sequence ID" value="NZ_JAERRB010000001.1"/>
</dbReference>
<evidence type="ECO:0000313" key="3">
    <source>
        <dbReference type="Proteomes" id="UP000613030"/>
    </source>
</evidence>
<keyword evidence="3" id="KW-1185">Reference proteome</keyword>
<evidence type="ECO:0000259" key="1">
    <source>
        <dbReference type="Pfam" id="PF13657"/>
    </source>
</evidence>
<accession>A0ABS1KM68</accession>